<dbReference type="AlphaFoldDB" id="A0A2W5NWM3"/>
<sequence length="286" mass="31518">MQFYLATSFIFPRSLRLRLFALCFVATHLPLIGYCAWGLATGRIALFEFILLTLATVIGTTLALFGIGALLNPIHALADALNRNEEDGAALPEVGDVIQTLYAGVHRAATATRAQMEDLTIAALEDPLTGIANRRGFLEQLDALPADQRRGCIAIVDIDFFKQVNDKLGHDEGDRVLCAFADRLSSQIRRADMVARWGGEEFAILFHESIEDEADWTLARIAARMREEPIRIVDGRPVTFSAGICCWNGEDIEGTLHLADEALYEAKRSGRDCICRALPAEQKVAD</sequence>
<gene>
    <name evidence="5" type="ORF">DI555_10200</name>
</gene>
<dbReference type="CDD" id="cd01949">
    <property type="entry name" value="GGDEF"/>
    <property type="match status" value="1"/>
</dbReference>
<dbReference type="PROSITE" id="PS50887">
    <property type="entry name" value="GGDEF"/>
    <property type="match status" value="1"/>
</dbReference>
<comment type="catalytic activity">
    <reaction evidence="2">
        <text>2 GTP = 3',3'-c-di-GMP + 2 diphosphate</text>
        <dbReference type="Rhea" id="RHEA:24898"/>
        <dbReference type="ChEBI" id="CHEBI:33019"/>
        <dbReference type="ChEBI" id="CHEBI:37565"/>
        <dbReference type="ChEBI" id="CHEBI:58805"/>
        <dbReference type="EC" id="2.7.7.65"/>
    </reaction>
</comment>
<keyword evidence="3" id="KW-0472">Membrane</keyword>
<dbReference type="Proteomes" id="UP000249082">
    <property type="component" value="Unassembled WGS sequence"/>
</dbReference>
<evidence type="ECO:0000313" key="6">
    <source>
        <dbReference type="Proteomes" id="UP000249082"/>
    </source>
</evidence>
<evidence type="ECO:0000259" key="4">
    <source>
        <dbReference type="PROSITE" id="PS50887"/>
    </source>
</evidence>
<dbReference type="InterPro" id="IPR000160">
    <property type="entry name" value="GGDEF_dom"/>
</dbReference>
<accession>A0A2W5NWM3</accession>
<dbReference type="InterPro" id="IPR043128">
    <property type="entry name" value="Rev_trsase/Diguanyl_cyclase"/>
</dbReference>
<name>A0A2W5NWM3_9SPHN</name>
<evidence type="ECO:0000256" key="1">
    <source>
        <dbReference type="ARBA" id="ARBA00012528"/>
    </source>
</evidence>
<evidence type="ECO:0000256" key="2">
    <source>
        <dbReference type="ARBA" id="ARBA00034247"/>
    </source>
</evidence>
<dbReference type="SMART" id="SM00267">
    <property type="entry name" value="GGDEF"/>
    <property type="match status" value="1"/>
</dbReference>
<dbReference type="SUPFAM" id="SSF55073">
    <property type="entry name" value="Nucleotide cyclase"/>
    <property type="match status" value="1"/>
</dbReference>
<feature type="domain" description="GGDEF" evidence="4">
    <location>
        <begin position="149"/>
        <end position="279"/>
    </location>
</feature>
<dbReference type="FunFam" id="3.30.70.270:FF:000001">
    <property type="entry name" value="Diguanylate cyclase domain protein"/>
    <property type="match status" value="1"/>
</dbReference>
<feature type="transmembrane region" description="Helical" evidence="3">
    <location>
        <begin position="20"/>
        <end position="40"/>
    </location>
</feature>
<reference evidence="5 6" key="1">
    <citation type="submission" date="2017-08" db="EMBL/GenBank/DDBJ databases">
        <title>Infants hospitalized years apart are colonized by the same room-sourced microbial strains.</title>
        <authorList>
            <person name="Brooks B."/>
            <person name="Olm M.R."/>
            <person name="Firek B.A."/>
            <person name="Baker R."/>
            <person name="Thomas B.C."/>
            <person name="Morowitz M.J."/>
            <person name="Banfield J.F."/>
        </authorList>
    </citation>
    <scope>NUCLEOTIDE SEQUENCE [LARGE SCALE GENOMIC DNA]</scope>
    <source>
        <strain evidence="5">S2_005_002_R2_33</strain>
    </source>
</reference>
<evidence type="ECO:0000313" key="5">
    <source>
        <dbReference type="EMBL" id="PZQ55035.1"/>
    </source>
</evidence>
<protein>
    <recommendedName>
        <fullName evidence="1">diguanylate cyclase</fullName>
        <ecNumber evidence="1">2.7.7.65</ecNumber>
    </recommendedName>
</protein>
<proteinExistence type="predicted"/>
<dbReference type="Gene3D" id="3.30.70.270">
    <property type="match status" value="1"/>
</dbReference>
<dbReference type="EMBL" id="QFPX01000007">
    <property type="protein sequence ID" value="PZQ55035.1"/>
    <property type="molecule type" value="Genomic_DNA"/>
</dbReference>
<dbReference type="InterPro" id="IPR029787">
    <property type="entry name" value="Nucleotide_cyclase"/>
</dbReference>
<organism evidence="5 6">
    <name type="scientific">Novosphingobium pentaromativorans</name>
    <dbReference type="NCBI Taxonomy" id="205844"/>
    <lineage>
        <taxon>Bacteria</taxon>
        <taxon>Pseudomonadati</taxon>
        <taxon>Pseudomonadota</taxon>
        <taxon>Alphaproteobacteria</taxon>
        <taxon>Sphingomonadales</taxon>
        <taxon>Sphingomonadaceae</taxon>
        <taxon>Novosphingobium</taxon>
    </lineage>
</organism>
<dbReference type="EC" id="2.7.7.65" evidence="1"/>
<dbReference type="PANTHER" id="PTHR45138:SF9">
    <property type="entry name" value="DIGUANYLATE CYCLASE DGCM-RELATED"/>
    <property type="match status" value="1"/>
</dbReference>
<dbReference type="NCBIfam" id="TIGR00254">
    <property type="entry name" value="GGDEF"/>
    <property type="match status" value="1"/>
</dbReference>
<evidence type="ECO:0000256" key="3">
    <source>
        <dbReference type="SAM" id="Phobius"/>
    </source>
</evidence>
<dbReference type="InterPro" id="IPR050469">
    <property type="entry name" value="Diguanylate_Cyclase"/>
</dbReference>
<comment type="caution">
    <text evidence="5">The sequence shown here is derived from an EMBL/GenBank/DDBJ whole genome shotgun (WGS) entry which is preliminary data.</text>
</comment>
<feature type="transmembrane region" description="Helical" evidence="3">
    <location>
        <begin position="46"/>
        <end position="71"/>
    </location>
</feature>
<dbReference type="GO" id="GO:0052621">
    <property type="term" value="F:diguanylate cyclase activity"/>
    <property type="evidence" value="ECO:0007669"/>
    <property type="project" value="UniProtKB-EC"/>
</dbReference>
<keyword evidence="3" id="KW-0812">Transmembrane</keyword>
<dbReference type="Pfam" id="PF00990">
    <property type="entry name" value="GGDEF"/>
    <property type="match status" value="1"/>
</dbReference>
<keyword evidence="3" id="KW-1133">Transmembrane helix</keyword>
<dbReference type="PANTHER" id="PTHR45138">
    <property type="entry name" value="REGULATORY COMPONENTS OF SENSORY TRANSDUCTION SYSTEM"/>
    <property type="match status" value="1"/>
</dbReference>